<sequence>MRAAYPAKFSAVTAAKDASENKNVGLDNAGEPQSDVWDDETAGANSTQQSFYPDLCQLDGALDELHKAAEGNVNGVDDTLREFLDCVKQVQGAVVEDVQAVSRELAKHSVGVTSAKTFAELQHHINEIVQLSGPELGCAWSTVKVGVGVASVLSGNLVVGSFMVALAAGSLGTSLLWKAHRDGQRNFTSFGEKEKTLKPAYGRGPSRCVPPLNARSVESHAATACCKTIGRPGEARIKPRDLSPTDTECQEASSQKLSPQEHQGGCDAWSVEG</sequence>
<dbReference type="Proteomes" id="UP000030754">
    <property type="component" value="Unassembled WGS sequence"/>
</dbReference>
<feature type="compositionally biased region" description="Polar residues" evidence="1">
    <location>
        <begin position="244"/>
        <end position="261"/>
    </location>
</feature>
<evidence type="ECO:0000313" key="3">
    <source>
        <dbReference type="Proteomes" id="UP000030754"/>
    </source>
</evidence>
<keyword evidence="3" id="KW-1185">Reference proteome</keyword>
<organism evidence="2 3">
    <name type="scientific">Eimeria necatrix</name>
    <dbReference type="NCBI Taxonomy" id="51315"/>
    <lineage>
        <taxon>Eukaryota</taxon>
        <taxon>Sar</taxon>
        <taxon>Alveolata</taxon>
        <taxon>Apicomplexa</taxon>
        <taxon>Conoidasida</taxon>
        <taxon>Coccidia</taxon>
        <taxon>Eucoccidiorida</taxon>
        <taxon>Eimeriorina</taxon>
        <taxon>Eimeriidae</taxon>
        <taxon>Eimeria</taxon>
    </lineage>
</organism>
<protein>
    <submittedName>
        <fullName evidence="2">Uncharacterized protein</fullName>
    </submittedName>
</protein>
<gene>
    <name evidence="2" type="ORF">ENH_00034310</name>
</gene>
<dbReference type="VEuPathDB" id="ToxoDB:ENH_00034310"/>
<dbReference type="GeneID" id="25473595"/>
<dbReference type="RefSeq" id="XP_013440428.1">
    <property type="nucleotide sequence ID" value="XM_013584974.1"/>
</dbReference>
<feature type="region of interest" description="Disordered" evidence="1">
    <location>
        <begin position="236"/>
        <end position="273"/>
    </location>
</feature>
<evidence type="ECO:0000256" key="1">
    <source>
        <dbReference type="SAM" id="MobiDB-lite"/>
    </source>
</evidence>
<name>U6MGC9_9EIME</name>
<proteinExistence type="predicted"/>
<accession>U6MGC9</accession>
<reference evidence="2" key="1">
    <citation type="submission" date="2013-10" db="EMBL/GenBank/DDBJ databases">
        <title>Genomic analysis of the causative agents of coccidiosis in chickens.</title>
        <authorList>
            <person name="Reid A.J."/>
            <person name="Blake D."/>
            <person name="Billington K."/>
            <person name="Browne H."/>
            <person name="Dunn M."/>
            <person name="Hung S."/>
            <person name="Kawahara F."/>
            <person name="Miranda-Saavedra D."/>
            <person name="Mourier T."/>
            <person name="Nagra H."/>
            <person name="Otto T.D."/>
            <person name="Rawlings N."/>
            <person name="Sanchez A."/>
            <person name="Sanders M."/>
            <person name="Subramaniam C."/>
            <person name="Tay Y."/>
            <person name="Dear P."/>
            <person name="Doerig C."/>
            <person name="Gruber A."/>
            <person name="Parkinson J."/>
            <person name="Shirley M."/>
            <person name="Wan K.L."/>
            <person name="Berriman M."/>
            <person name="Tomley F."/>
            <person name="Pain A."/>
        </authorList>
    </citation>
    <scope>NUCLEOTIDE SEQUENCE [LARGE SCALE GENOMIC DNA]</scope>
    <source>
        <strain evidence="2">Houghton</strain>
    </source>
</reference>
<reference evidence="2" key="2">
    <citation type="submission" date="2013-10" db="EMBL/GenBank/DDBJ databases">
        <authorList>
            <person name="Aslett M."/>
        </authorList>
    </citation>
    <scope>NUCLEOTIDE SEQUENCE [LARGE SCALE GENOMIC DNA]</scope>
    <source>
        <strain evidence="2">Houghton</strain>
    </source>
</reference>
<dbReference type="EMBL" id="HG722695">
    <property type="protein sequence ID" value="CDJ63066.1"/>
    <property type="molecule type" value="Genomic_DNA"/>
</dbReference>
<dbReference type="AlphaFoldDB" id="U6MGC9"/>
<evidence type="ECO:0000313" key="2">
    <source>
        <dbReference type="EMBL" id="CDJ63066.1"/>
    </source>
</evidence>
<feature type="region of interest" description="Disordered" evidence="1">
    <location>
        <begin position="22"/>
        <end position="45"/>
    </location>
</feature>
<dbReference type="OrthoDB" id="347259at2759"/>